<sequence>MRNIWVFVFVLLILPPVCGQQSGLRFVQLTYYSMIGTWEEAQSFCRSRNTDLVTIRSDLENQIDFGFDYWIGLYRDNVTVPWKWSRGNETATFFNWARYASLLDTSSIVKNKCLKKSMIHVFTVFIEYFIAVLSHSGPQKSLSCMV</sequence>
<dbReference type="PANTHER" id="PTHR45784">
    <property type="entry name" value="C-TYPE LECTIN DOMAIN FAMILY 20 MEMBER A-RELATED"/>
    <property type="match status" value="1"/>
</dbReference>
<dbReference type="InterPro" id="IPR016187">
    <property type="entry name" value="CTDL_fold"/>
</dbReference>
<evidence type="ECO:0000313" key="3">
    <source>
        <dbReference type="Ensembl" id="ENSNFUP00015038059.1"/>
    </source>
</evidence>
<reference evidence="3" key="2">
    <citation type="submission" date="2025-08" db="UniProtKB">
        <authorList>
            <consortium name="Ensembl"/>
        </authorList>
    </citation>
    <scope>IDENTIFICATION</scope>
</reference>
<dbReference type="InterPro" id="IPR016186">
    <property type="entry name" value="C-type_lectin-like/link_sf"/>
</dbReference>
<feature type="chain" id="PRO_5034976728" description="C-type lectin domain-containing protein" evidence="1">
    <location>
        <begin position="20"/>
        <end position="146"/>
    </location>
</feature>
<dbReference type="PROSITE" id="PS50041">
    <property type="entry name" value="C_TYPE_LECTIN_2"/>
    <property type="match status" value="1"/>
</dbReference>
<dbReference type="SMART" id="SM00034">
    <property type="entry name" value="CLECT"/>
    <property type="match status" value="1"/>
</dbReference>
<dbReference type="AlphaFoldDB" id="A0A8C6P4D6"/>
<dbReference type="CDD" id="cd00037">
    <property type="entry name" value="CLECT"/>
    <property type="match status" value="1"/>
</dbReference>
<dbReference type="Proteomes" id="UP000694548">
    <property type="component" value="Chromosome sgr02"/>
</dbReference>
<feature type="domain" description="C-type lectin" evidence="2">
    <location>
        <begin position="26"/>
        <end position="114"/>
    </location>
</feature>
<dbReference type="Ensembl" id="ENSNFUT00015039743.1">
    <property type="protein sequence ID" value="ENSNFUP00015038059.1"/>
    <property type="gene ID" value="ENSNFUG00015018378.1"/>
</dbReference>
<proteinExistence type="predicted"/>
<accession>A0A8C6P4D6</accession>
<name>A0A8C6P4D6_NOTFU</name>
<dbReference type="Pfam" id="PF00059">
    <property type="entry name" value="Lectin_C"/>
    <property type="match status" value="1"/>
</dbReference>
<dbReference type="GeneTree" id="ENSGT00940000177154"/>
<dbReference type="InterPro" id="IPR001304">
    <property type="entry name" value="C-type_lectin-like"/>
</dbReference>
<dbReference type="PANTHER" id="PTHR45784:SF3">
    <property type="entry name" value="C-TYPE LECTIN DOMAIN FAMILY 4 MEMBER K-LIKE-RELATED"/>
    <property type="match status" value="1"/>
</dbReference>
<evidence type="ECO:0000256" key="1">
    <source>
        <dbReference type="SAM" id="SignalP"/>
    </source>
</evidence>
<evidence type="ECO:0000259" key="2">
    <source>
        <dbReference type="PROSITE" id="PS50041"/>
    </source>
</evidence>
<reference evidence="3" key="3">
    <citation type="submission" date="2025-09" db="UniProtKB">
        <authorList>
            <consortium name="Ensembl"/>
        </authorList>
    </citation>
    <scope>IDENTIFICATION</scope>
</reference>
<evidence type="ECO:0000313" key="4">
    <source>
        <dbReference type="Proteomes" id="UP000694548"/>
    </source>
</evidence>
<reference evidence="3" key="1">
    <citation type="submission" date="2014-08" db="EMBL/GenBank/DDBJ databases">
        <authorList>
            <person name="Senf B."/>
            <person name="Petzold A."/>
            <person name="Downie B.R."/>
            <person name="Koch P."/>
            <person name="Platzer M."/>
        </authorList>
    </citation>
    <scope>NUCLEOTIDE SEQUENCE [LARGE SCALE GENOMIC DNA]</scope>
    <source>
        <strain evidence="3">GRZ</strain>
    </source>
</reference>
<dbReference type="Gene3D" id="3.10.100.10">
    <property type="entry name" value="Mannose-Binding Protein A, subunit A"/>
    <property type="match status" value="1"/>
</dbReference>
<keyword evidence="4" id="KW-1185">Reference proteome</keyword>
<organism evidence="3 4">
    <name type="scientific">Nothobranchius furzeri</name>
    <name type="common">Turquoise killifish</name>
    <dbReference type="NCBI Taxonomy" id="105023"/>
    <lineage>
        <taxon>Eukaryota</taxon>
        <taxon>Metazoa</taxon>
        <taxon>Chordata</taxon>
        <taxon>Craniata</taxon>
        <taxon>Vertebrata</taxon>
        <taxon>Euteleostomi</taxon>
        <taxon>Actinopterygii</taxon>
        <taxon>Neopterygii</taxon>
        <taxon>Teleostei</taxon>
        <taxon>Neoteleostei</taxon>
        <taxon>Acanthomorphata</taxon>
        <taxon>Ovalentaria</taxon>
        <taxon>Atherinomorphae</taxon>
        <taxon>Cyprinodontiformes</taxon>
        <taxon>Nothobranchiidae</taxon>
        <taxon>Nothobranchius</taxon>
    </lineage>
</organism>
<protein>
    <recommendedName>
        <fullName evidence="2">C-type lectin domain-containing protein</fullName>
    </recommendedName>
</protein>
<keyword evidence="1" id="KW-0732">Signal</keyword>
<dbReference type="SUPFAM" id="SSF56436">
    <property type="entry name" value="C-type lectin-like"/>
    <property type="match status" value="1"/>
</dbReference>
<feature type="signal peptide" evidence="1">
    <location>
        <begin position="1"/>
        <end position="19"/>
    </location>
</feature>